<dbReference type="Pfam" id="PF05368">
    <property type="entry name" value="NmrA"/>
    <property type="match status" value="1"/>
</dbReference>
<gene>
    <name evidence="2" type="ORF">SAMN05661044_01215</name>
</gene>
<dbReference type="PANTHER" id="PTHR43162:SF1">
    <property type="entry name" value="PRESTALK A DIFFERENTIATION PROTEIN A"/>
    <property type="match status" value="1"/>
</dbReference>
<sequence length="293" mass="31131">MKITITGSLGNVGSHLSKTLIKAGHQLTIVSSAEERKSAIEGLGASAAIGSIDDAKFLQEAFAGSDAVFAMTPPNLGGQNVVANTTRVGKAIAEAIEGAGVKRVVMLSSIGADLPENNGPIAGMYQIEKIYDQIKNVSFTYLRAGFFYTNFYNDIPLIKGVGIIGANYPGTLAIPLAHPNDIAAVAAKQLQSETEGDRVRYIVSDIRTPNEISSVLGKAIGKPELPWVEFTDEQSLQGMVNAGIPEEVAGLYTEMGAGMRKGLIPADFQHRGSAIEGKIKLEDFAKEFAENFE</sequence>
<keyword evidence="3" id="KW-1185">Reference proteome</keyword>
<protein>
    <submittedName>
        <fullName evidence="2">Uncharacterized conserved protein YbjT, contains NAD(P)-binding and DUF2867 domains</fullName>
    </submittedName>
</protein>
<feature type="domain" description="NmrA-like" evidence="1">
    <location>
        <begin position="2"/>
        <end position="223"/>
    </location>
</feature>
<dbReference type="PANTHER" id="PTHR43162">
    <property type="match status" value="1"/>
</dbReference>
<evidence type="ECO:0000313" key="3">
    <source>
        <dbReference type="Proteomes" id="UP000199421"/>
    </source>
</evidence>
<dbReference type="Gene3D" id="3.90.25.10">
    <property type="entry name" value="UDP-galactose 4-epimerase, domain 1"/>
    <property type="match status" value="1"/>
</dbReference>
<dbReference type="RefSeq" id="WP_093320170.1">
    <property type="nucleotide sequence ID" value="NZ_FOAF01000001.1"/>
</dbReference>
<dbReference type="OrthoDB" id="2149806at2"/>
<reference evidence="3" key="1">
    <citation type="submission" date="2016-10" db="EMBL/GenBank/DDBJ databases">
        <authorList>
            <person name="Varghese N."/>
            <person name="Submissions S."/>
        </authorList>
    </citation>
    <scope>NUCLEOTIDE SEQUENCE [LARGE SCALE GENOMIC DNA]</scope>
    <source>
        <strain evidence="3">DSM 18733</strain>
    </source>
</reference>
<name>A0A1H7K353_OLID1</name>
<dbReference type="Proteomes" id="UP000199421">
    <property type="component" value="Unassembled WGS sequence"/>
</dbReference>
<evidence type="ECO:0000259" key="1">
    <source>
        <dbReference type="Pfam" id="PF05368"/>
    </source>
</evidence>
<dbReference type="Gene3D" id="3.40.50.720">
    <property type="entry name" value="NAD(P)-binding Rossmann-like Domain"/>
    <property type="match status" value="1"/>
</dbReference>
<dbReference type="InterPro" id="IPR051604">
    <property type="entry name" value="Ergot_Alk_Oxidoreductase"/>
</dbReference>
<accession>A0A1H7K353</accession>
<proteinExistence type="predicted"/>
<dbReference type="STRING" id="407022.SAMN05661044_01215"/>
<dbReference type="InterPro" id="IPR036291">
    <property type="entry name" value="NAD(P)-bd_dom_sf"/>
</dbReference>
<dbReference type="EMBL" id="FOAF01000001">
    <property type="protein sequence ID" value="SEK81288.1"/>
    <property type="molecule type" value="Genomic_DNA"/>
</dbReference>
<dbReference type="AlphaFoldDB" id="A0A1H7K353"/>
<dbReference type="InterPro" id="IPR008030">
    <property type="entry name" value="NmrA-like"/>
</dbReference>
<evidence type="ECO:0000313" key="2">
    <source>
        <dbReference type="EMBL" id="SEK81288.1"/>
    </source>
</evidence>
<organism evidence="2 3">
    <name type="scientific">Olivibacter domesticus</name>
    <name type="common">Pseudosphingobacterium domesticum</name>
    <dbReference type="NCBI Taxonomy" id="407022"/>
    <lineage>
        <taxon>Bacteria</taxon>
        <taxon>Pseudomonadati</taxon>
        <taxon>Bacteroidota</taxon>
        <taxon>Sphingobacteriia</taxon>
        <taxon>Sphingobacteriales</taxon>
        <taxon>Sphingobacteriaceae</taxon>
        <taxon>Olivibacter</taxon>
    </lineage>
</organism>
<dbReference type="SUPFAM" id="SSF51735">
    <property type="entry name" value="NAD(P)-binding Rossmann-fold domains"/>
    <property type="match status" value="1"/>
</dbReference>